<accession>A0AAD4WH22</accession>
<dbReference type="InterPro" id="IPR036397">
    <property type="entry name" value="RNaseH_sf"/>
</dbReference>
<dbReference type="EMBL" id="JAJFAZ020000002">
    <property type="protein sequence ID" value="KAI5342973.1"/>
    <property type="molecule type" value="Genomic_DNA"/>
</dbReference>
<dbReference type="PANTHER" id="PTHR45835:SF99">
    <property type="entry name" value="CHROMO DOMAIN-CONTAINING PROTEIN-RELATED"/>
    <property type="match status" value="1"/>
</dbReference>
<sequence>MEFAYNNSYQSSIGMLPYDALYGRQCRTPIYWDEVGEERLEVSEDIEATKEKVRLMRERLKAAQDQQKSYVDNRRIFSLKLVTRCCKSCRLGKV</sequence>
<dbReference type="Proteomes" id="UP001054821">
    <property type="component" value="Chromosome 2"/>
</dbReference>
<name>A0AAD4WH22_PRUDU</name>
<gene>
    <name evidence="1" type="ORF">L3X38_010849</name>
</gene>
<dbReference type="Gene3D" id="3.30.420.10">
    <property type="entry name" value="Ribonuclease H-like superfamily/Ribonuclease H"/>
    <property type="match status" value="1"/>
</dbReference>
<organism evidence="1 2">
    <name type="scientific">Prunus dulcis</name>
    <name type="common">Almond</name>
    <name type="synonym">Amygdalus dulcis</name>
    <dbReference type="NCBI Taxonomy" id="3755"/>
    <lineage>
        <taxon>Eukaryota</taxon>
        <taxon>Viridiplantae</taxon>
        <taxon>Streptophyta</taxon>
        <taxon>Embryophyta</taxon>
        <taxon>Tracheophyta</taxon>
        <taxon>Spermatophyta</taxon>
        <taxon>Magnoliopsida</taxon>
        <taxon>eudicotyledons</taxon>
        <taxon>Gunneridae</taxon>
        <taxon>Pentapetalae</taxon>
        <taxon>rosids</taxon>
        <taxon>fabids</taxon>
        <taxon>Rosales</taxon>
        <taxon>Rosaceae</taxon>
        <taxon>Amygdaloideae</taxon>
        <taxon>Amygdaleae</taxon>
        <taxon>Prunus</taxon>
    </lineage>
</organism>
<reference evidence="1 2" key="1">
    <citation type="journal article" date="2022" name="G3 (Bethesda)">
        <title>Whole-genome sequence and methylome profiling of the almond [Prunus dulcis (Mill.) D.A. Webb] cultivar 'Nonpareil'.</title>
        <authorList>
            <person name="D'Amico-Willman K.M."/>
            <person name="Ouma W.Z."/>
            <person name="Meulia T."/>
            <person name="Sideli G.M."/>
            <person name="Gradziel T.M."/>
            <person name="Fresnedo-Ramirez J."/>
        </authorList>
    </citation>
    <scope>NUCLEOTIDE SEQUENCE [LARGE SCALE GENOMIC DNA]</scope>
    <source>
        <strain evidence="1">Clone GOH B32 T37-40</strain>
    </source>
</reference>
<evidence type="ECO:0000313" key="1">
    <source>
        <dbReference type="EMBL" id="KAI5342973.1"/>
    </source>
</evidence>
<proteinExistence type="predicted"/>
<comment type="caution">
    <text evidence="1">The sequence shown here is derived from an EMBL/GenBank/DDBJ whole genome shotgun (WGS) entry which is preliminary data.</text>
</comment>
<protein>
    <recommendedName>
        <fullName evidence="3">Transposable element protein</fullName>
    </recommendedName>
</protein>
<dbReference type="AlphaFoldDB" id="A0AAD4WH22"/>
<dbReference type="GO" id="GO:0003676">
    <property type="term" value="F:nucleic acid binding"/>
    <property type="evidence" value="ECO:0007669"/>
    <property type="project" value="InterPro"/>
</dbReference>
<evidence type="ECO:0000313" key="2">
    <source>
        <dbReference type="Proteomes" id="UP001054821"/>
    </source>
</evidence>
<evidence type="ECO:0008006" key="3">
    <source>
        <dbReference type="Google" id="ProtNLM"/>
    </source>
</evidence>
<keyword evidence="2" id="KW-1185">Reference proteome</keyword>
<dbReference type="PANTHER" id="PTHR45835">
    <property type="entry name" value="YALI0A06105P"/>
    <property type="match status" value="1"/>
</dbReference>